<sequence>MLEICDLGLGYGGRILVRGLDLRMPAGELLAVLGPNGAGKSTLLKALAQLLRPQTGTLHLDGVPLTGLGRATRARRIAYLPQQSPPAAVTVYEAILLGRLPHLGWQVTDADLALVDDILAHLGLSAFAGRLCTELSGGELQKVLIGRALAQTPRLLLLDEPVNHLDLANQLEVLDLIRQTARARDLVALVVLHDLNLALRFADHFLLLDGAGGHDAGAMATLTPEQVEQVYRVPVVRHDLAGHSVFIPL</sequence>
<dbReference type="KEGG" id="ttp:E6P07_04040"/>
<dbReference type="EMBL" id="CP039268">
    <property type="protein sequence ID" value="QGU32230.1"/>
    <property type="molecule type" value="Genomic_DNA"/>
</dbReference>
<keyword evidence="9" id="KW-1185">Reference proteome</keyword>
<evidence type="ECO:0000256" key="4">
    <source>
        <dbReference type="ARBA" id="ARBA00022840"/>
    </source>
</evidence>
<keyword evidence="2" id="KW-0813">Transport</keyword>
<dbReference type="Pfam" id="PF00005">
    <property type="entry name" value="ABC_tran"/>
    <property type="match status" value="1"/>
</dbReference>
<comment type="similarity">
    <text evidence="1">Belongs to the ABC transporter superfamily.</text>
</comment>
<evidence type="ECO:0000313" key="8">
    <source>
        <dbReference type="EMBL" id="QGU32230.1"/>
    </source>
</evidence>
<accession>A0A6I6EDN7</accession>
<dbReference type="GO" id="GO:0005524">
    <property type="term" value="F:ATP binding"/>
    <property type="evidence" value="ECO:0007669"/>
    <property type="project" value="UniProtKB-KW"/>
</dbReference>
<keyword evidence="4 8" id="KW-0067">ATP-binding</keyword>
<evidence type="ECO:0000256" key="2">
    <source>
        <dbReference type="ARBA" id="ARBA00022448"/>
    </source>
</evidence>
<dbReference type="InterPro" id="IPR003439">
    <property type="entry name" value="ABC_transporter-like_ATP-bd"/>
</dbReference>
<comment type="function">
    <text evidence="6">Part of the ABC transporter complex HmuTUV involved in hemin import. Responsible for energy coupling to the transport system.</text>
</comment>
<proteinExistence type="inferred from homology"/>
<dbReference type="Proteomes" id="UP000426424">
    <property type="component" value="Chromosome"/>
</dbReference>
<gene>
    <name evidence="8" type="ORF">E6P07_04040</name>
</gene>
<evidence type="ECO:0000256" key="3">
    <source>
        <dbReference type="ARBA" id="ARBA00022741"/>
    </source>
</evidence>
<evidence type="ECO:0000256" key="5">
    <source>
        <dbReference type="ARBA" id="ARBA00022967"/>
    </source>
</evidence>
<dbReference type="RefSeq" id="WP_153974429.1">
    <property type="nucleotide sequence ID" value="NZ_CP039268.1"/>
</dbReference>
<dbReference type="SUPFAM" id="SSF52540">
    <property type="entry name" value="P-loop containing nucleoside triphosphate hydrolases"/>
    <property type="match status" value="1"/>
</dbReference>
<evidence type="ECO:0000259" key="7">
    <source>
        <dbReference type="PROSITE" id="PS50893"/>
    </source>
</evidence>
<keyword evidence="3" id="KW-0547">Nucleotide-binding</keyword>
<dbReference type="FunFam" id="3.40.50.300:FF:000134">
    <property type="entry name" value="Iron-enterobactin ABC transporter ATP-binding protein"/>
    <property type="match status" value="1"/>
</dbReference>
<dbReference type="PANTHER" id="PTHR42794">
    <property type="entry name" value="HEMIN IMPORT ATP-BINDING PROTEIN HMUV"/>
    <property type="match status" value="1"/>
</dbReference>
<evidence type="ECO:0000256" key="1">
    <source>
        <dbReference type="ARBA" id="ARBA00005417"/>
    </source>
</evidence>
<dbReference type="PANTHER" id="PTHR42794:SF1">
    <property type="entry name" value="HEMIN IMPORT ATP-BINDING PROTEIN HMUV"/>
    <property type="match status" value="1"/>
</dbReference>
<keyword evidence="5" id="KW-1278">Translocase</keyword>
<dbReference type="InterPro" id="IPR027417">
    <property type="entry name" value="P-loop_NTPase"/>
</dbReference>
<feature type="domain" description="ABC transporter" evidence="7">
    <location>
        <begin position="2"/>
        <end position="235"/>
    </location>
</feature>
<dbReference type="PROSITE" id="PS50893">
    <property type="entry name" value="ABC_TRANSPORTER_2"/>
    <property type="match status" value="1"/>
</dbReference>
<dbReference type="InterPro" id="IPR003593">
    <property type="entry name" value="AAA+_ATPase"/>
</dbReference>
<dbReference type="Gene3D" id="3.40.50.300">
    <property type="entry name" value="P-loop containing nucleotide triphosphate hydrolases"/>
    <property type="match status" value="1"/>
</dbReference>
<dbReference type="PROSITE" id="PS00211">
    <property type="entry name" value="ABC_TRANSPORTER_1"/>
    <property type="match status" value="1"/>
</dbReference>
<dbReference type="InterPro" id="IPR017871">
    <property type="entry name" value="ABC_transporter-like_CS"/>
</dbReference>
<evidence type="ECO:0000256" key="6">
    <source>
        <dbReference type="ARBA" id="ARBA00037066"/>
    </source>
</evidence>
<name>A0A6I6EDN7_THETI</name>
<evidence type="ECO:0000313" key="9">
    <source>
        <dbReference type="Proteomes" id="UP000426424"/>
    </source>
</evidence>
<dbReference type="AlphaFoldDB" id="A0A6I6EDN7"/>
<dbReference type="OrthoDB" id="6461291at2"/>
<reference evidence="8 9" key="1">
    <citation type="submission" date="2019-12" db="EMBL/GenBank/DDBJ databases">
        <title>The complete genome of the thermophilic, anoxygenic phototrophic gammaproteobacterium Thermochromatium tepidum.</title>
        <authorList>
            <person name="Sattley W.M."/>
            <person name="Swingley W.D."/>
            <person name="Burchell B.M."/>
            <person name="Gurbani S.A."/>
            <person name="Kujawa C.M."/>
            <person name="Nuccio D.A."/>
            <person name="Schladweiler J."/>
            <person name="Shaffer K.N."/>
            <person name="Stokes L.M."/>
            <person name="Touchman J.W."/>
            <person name="Blankenship R.E."/>
            <person name="Madigan M.T."/>
        </authorList>
    </citation>
    <scope>NUCLEOTIDE SEQUENCE [LARGE SCALE GENOMIC DNA]</scope>
    <source>
        <strain evidence="8 9">ATCC 43061</strain>
    </source>
</reference>
<dbReference type="GO" id="GO:0016887">
    <property type="term" value="F:ATP hydrolysis activity"/>
    <property type="evidence" value="ECO:0007669"/>
    <property type="project" value="InterPro"/>
</dbReference>
<organism evidence="8 9">
    <name type="scientific">Thermochromatium tepidum ATCC 43061</name>
    <dbReference type="NCBI Taxonomy" id="316276"/>
    <lineage>
        <taxon>Bacteria</taxon>
        <taxon>Pseudomonadati</taxon>
        <taxon>Pseudomonadota</taxon>
        <taxon>Gammaproteobacteria</taxon>
        <taxon>Chromatiales</taxon>
        <taxon>Chromatiaceae</taxon>
        <taxon>Thermochromatium</taxon>
    </lineage>
</organism>
<protein>
    <submittedName>
        <fullName evidence="8">ATP-binding cassette domain-containing protein</fullName>
    </submittedName>
</protein>
<dbReference type="SMART" id="SM00382">
    <property type="entry name" value="AAA"/>
    <property type="match status" value="1"/>
</dbReference>
<dbReference type="CDD" id="cd03214">
    <property type="entry name" value="ABC_Iron-Siderophores_B12_Hemin"/>
    <property type="match status" value="1"/>
</dbReference>